<feature type="domain" description="Peripheral subunit-binding (PSBD)" evidence="11">
    <location>
        <begin position="165"/>
        <end position="202"/>
    </location>
</feature>
<keyword evidence="5 8" id="KW-0012">Acyltransferase</keyword>
<feature type="compositionally biased region" description="Low complexity" evidence="9">
    <location>
        <begin position="212"/>
        <end position="223"/>
    </location>
</feature>
<dbReference type="InterPro" id="IPR045257">
    <property type="entry name" value="E2/Pdx1"/>
</dbReference>
<dbReference type="InterPro" id="IPR001078">
    <property type="entry name" value="2-oxoacid_DH_actylTfrase"/>
</dbReference>
<dbReference type="RefSeq" id="WP_394838213.1">
    <property type="nucleotide sequence ID" value="NZ_CP089929.1"/>
</dbReference>
<dbReference type="PROSITE" id="PS51826">
    <property type="entry name" value="PSBD"/>
    <property type="match status" value="1"/>
</dbReference>
<comment type="subunit">
    <text evidence="2">Forms a 24-polypeptide structural core with octahedral symmetry.</text>
</comment>
<keyword evidence="4 8" id="KW-0450">Lipoyl</keyword>
<comment type="cofactor">
    <cofactor evidence="8">
        <name>(R)-lipoate</name>
        <dbReference type="ChEBI" id="CHEBI:83088"/>
    </cofactor>
    <text evidence="8">Binds 1 lipoyl cofactor covalently.</text>
</comment>
<dbReference type="EC" id="2.3.1.12" evidence="8"/>
<name>A0ABZ2LC80_9BACT</name>
<dbReference type="Proteomes" id="UP001374803">
    <property type="component" value="Chromosome"/>
</dbReference>
<evidence type="ECO:0000313" key="13">
    <source>
        <dbReference type="Proteomes" id="UP001374803"/>
    </source>
</evidence>
<dbReference type="SUPFAM" id="SSF52777">
    <property type="entry name" value="CoA-dependent acyltransferases"/>
    <property type="match status" value="1"/>
</dbReference>
<feature type="region of interest" description="Disordered" evidence="9">
    <location>
        <begin position="148"/>
        <end position="167"/>
    </location>
</feature>
<dbReference type="InterPro" id="IPR003016">
    <property type="entry name" value="2-oxoA_DH_lipoyl-BS"/>
</dbReference>
<evidence type="ECO:0000256" key="9">
    <source>
        <dbReference type="SAM" id="MobiDB-lite"/>
    </source>
</evidence>
<dbReference type="InterPro" id="IPR000089">
    <property type="entry name" value="Biotin_lipoyl"/>
</dbReference>
<dbReference type="GO" id="GO:0004742">
    <property type="term" value="F:dihydrolipoyllysine-residue acetyltransferase activity"/>
    <property type="evidence" value="ECO:0007669"/>
    <property type="project" value="UniProtKB-EC"/>
</dbReference>
<feature type="region of interest" description="Disordered" evidence="9">
    <location>
        <begin position="202"/>
        <end position="234"/>
    </location>
</feature>
<comment type="catalytic activity">
    <reaction evidence="7 8">
        <text>N(6)-[(R)-dihydrolipoyl]-L-lysyl-[protein] + acetyl-CoA = N(6)-[(R)-S(8)-acetyldihydrolipoyl]-L-lysyl-[protein] + CoA</text>
        <dbReference type="Rhea" id="RHEA:17017"/>
        <dbReference type="Rhea" id="RHEA-COMP:10475"/>
        <dbReference type="Rhea" id="RHEA-COMP:10478"/>
        <dbReference type="ChEBI" id="CHEBI:57287"/>
        <dbReference type="ChEBI" id="CHEBI:57288"/>
        <dbReference type="ChEBI" id="CHEBI:83100"/>
        <dbReference type="ChEBI" id="CHEBI:83111"/>
        <dbReference type="EC" id="2.3.1.12"/>
    </reaction>
</comment>
<evidence type="ECO:0000256" key="2">
    <source>
        <dbReference type="ARBA" id="ARBA00011484"/>
    </source>
</evidence>
<dbReference type="Pfam" id="PF00364">
    <property type="entry name" value="Biotin_lipoyl"/>
    <property type="match status" value="1"/>
</dbReference>
<comment type="similarity">
    <text evidence="1 8">Belongs to the 2-oxoacid dehydrogenase family.</text>
</comment>
<dbReference type="CDD" id="cd06849">
    <property type="entry name" value="lipoyl_domain"/>
    <property type="match status" value="1"/>
</dbReference>
<dbReference type="PROSITE" id="PS50968">
    <property type="entry name" value="BIOTINYL_LIPOYL"/>
    <property type="match status" value="1"/>
</dbReference>
<accession>A0ABZ2LC80</accession>
<keyword evidence="12" id="KW-0670">Pyruvate</keyword>
<evidence type="ECO:0000256" key="8">
    <source>
        <dbReference type="RuleBase" id="RU361137"/>
    </source>
</evidence>
<reference evidence="12" key="1">
    <citation type="submission" date="2021-12" db="EMBL/GenBank/DDBJ databases">
        <title>Discovery of the Pendulisporaceae a myxobacterial family with distinct sporulation behavior and unique specialized metabolism.</title>
        <authorList>
            <person name="Garcia R."/>
            <person name="Popoff A."/>
            <person name="Bader C.D."/>
            <person name="Loehr J."/>
            <person name="Walesch S."/>
            <person name="Walt C."/>
            <person name="Boldt J."/>
            <person name="Bunk B."/>
            <person name="Haeckl F.J.F.P.J."/>
            <person name="Gunesch A.P."/>
            <person name="Birkelbach J."/>
            <person name="Nuebel U."/>
            <person name="Pietschmann T."/>
            <person name="Bach T."/>
            <person name="Mueller R."/>
        </authorList>
    </citation>
    <scope>NUCLEOTIDE SEQUENCE</scope>
    <source>
        <strain evidence="12">MSr11367</strain>
    </source>
</reference>
<dbReference type="Gene3D" id="2.40.50.100">
    <property type="match status" value="1"/>
</dbReference>
<dbReference type="SUPFAM" id="SSF51230">
    <property type="entry name" value="Single hybrid motif"/>
    <property type="match status" value="1"/>
</dbReference>
<dbReference type="PANTHER" id="PTHR23151:SF90">
    <property type="entry name" value="DIHYDROLIPOYLLYSINE-RESIDUE ACETYLTRANSFERASE COMPONENT OF PYRUVATE DEHYDROGENASE COMPLEX, MITOCHONDRIAL-RELATED"/>
    <property type="match status" value="1"/>
</dbReference>
<dbReference type="Gene3D" id="4.10.320.10">
    <property type="entry name" value="E3-binding domain"/>
    <property type="match status" value="1"/>
</dbReference>
<dbReference type="SUPFAM" id="SSF47005">
    <property type="entry name" value="Peripheral subunit-binding domain of 2-oxo acid dehydrogenase complex"/>
    <property type="match status" value="1"/>
</dbReference>
<dbReference type="InterPro" id="IPR004167">
    <property type="entry name" value="PSBD"/>
</dbReference>
<protein>
    <recommendedName>
        <fullName evidence="8">Acetyltransferase component of pyruvate dehydrogenase complex</fullName>
        <ecNumber evidence="8">2.3.1.12</ecNumber>
    </recommendedName>
</protein>
<dbReference type="InterPro" id="IPR023213">
    <property type="entry name" value="CAT-like_dom_sf"/>
</dbReference>
<dbReference type="InterPro" id="IPR011053">
    <property type="entry name" value="Single_hybrid_motif"/>
</dbReference>
<evidence type="ECO:0000256" key="5">
    <source>
        <dbReference type="ARBA" id="ARBA00023315"/>
    </source>
</evidence>
<evidence type="ECO:0000256" key="1">
    <source>
        <dbReference type="ARBA" id="ARBA00007317"/>
    </source>
</evidence>
<feature type="domain" description="Lipoyl-binding" evidence="10">
    <location>
        <begin position="2"/>
        <end position="77"/>
    </location>
</feature>
<dbReference type="PANTHER" id="PTHR23151">
    <property type="entry name" value="DIHYDROLIPOAMIDE ACETYL/SUCCINYL-TRANSFERASE-RELATED"/>
    <property type="match status" value="1"/>
</dbReference>
<comment type="function">
    <text evidence="6">The pyruvate dehydrogenase complex catalyzes the overall conversion of pyruvate to acetyl-CoA and CO(2). It contains multiple copies of three enzymatic components: pyruvate dehydrogenase (E1), dihydrolipoamide acetyltransferase (E2) and lipoamide dehydrogenase (E3).</text>
</comment>
<dbReference type="Pfam" id="PF00198">
    <property type="entry name" value="2-oxoacid_dh"/>
    <property type="match status" value="1"/>
</dbReference>
<evidence type="ECO:0000259" key="11">
    <source>
        <dbReference type="PROSITE" id="PS51826"/>
    </source>
</evidence>
<dbReference type="PROSITE" id="PS00189">
    <property type="entry name" value="LIPOYL"/>
    <property type="match status" value="1"/>
</dbReference>
<evidence type="ECO:0000256" key="4">
    <source>
        <dbReference type="ARBA" id="ARBA00022823"/>
    </source>
</evidence>
<organism evidence="12 13">
    <name type="scientific">Pendulispora rubella</name>
    <dbReference type="NCBI Taxonomy" id="2741070"/>
    <lineage>
        <taxon>Bacteria</taxon>
        <taxon>Pseudomonadati</taxon>
        <taxon>Myxococcota</taxon>
        <taxon>Myxococcia</taxon>
        <taxon>Myxococcales</taxon>
        <taxon>Sorangiineae</taxon>
        <taxon>Pendulisporaceae</taxon>
        <taxon>Pendulispora</taxon>
    </lineage>
</organism>
<dbReference type="Gene3D" id="3.30.559.10">
    <property type="entry name" value="Chloramphenicol acetyltransferase-like domain"/>
    <property type="match status" value="1"/>
</dbReference>
<evidence type="ECO:0000259" key="10">
    <source>
        <dbReference type="PROSITE" id="PS50968"/>
    </source>
</evidence>
<feature type="region of interest" description="Disordered" evidence="9">
    <location>
        <begin position="107"/>
        <end position="143"/>
    </location>
</feature>
<dbReference type="NCBIfam" id="TIGR01349">
    <property type="entry name" value="PDHac_trf_mito"/>
    <property type="match status" value="1"/>
</dbReference>
<evidence type="ECO:0000256" key="3">
    <source>
        <dbReference type="ARBA" id="ARBA00022679"/>
    </source>
</evidence>
<feature type="compositionally biased region" description="Low complexity" evidence="9">
    <location>
        <begin position="119"/>
        <end position="133"/>
    </location>
</feature>
<evidence type="ECO:0000313" key="12">
    <source>
        <dbReference type="EMBL" id="WXB08543.1"/>
    </source>
</evidence>
<evidence type="ECO:0000256" key="6">
    <source>
        <dbReference type="ARBA" id="ARBA00025211"/>
    </source>
</evidence>
<keyword evidence="13" id="KW-1185">Reference proteome</keyword>
<dbReference type="InterPro" id="IPR006257">
    <property type="entry name" value="LAT1"/>
</dbReference>
<keyword evidence="3 8" id="KW-0808">Transferase</keyword>
<dbReference type="InterPro" id="IPR036625">
    <property type="entry name" value="E3-bd_dom_sf"/>
</dbReference>
<gene>
    <name evidence="12" type="ORF">LVJ94_15005</name>
</gene>
<dbReference type="EMBL" id="CP089983">
    <property type="protein sequence ID" value="WXB08543.1"/>
    <property type="molecule type" value="Genomic_DNA"/>
</dbReference>
<dbReference type="Pfam" id="PF02817">
    <property type="entry name" value="E3_binding"/>
    <property type="match status" value="1"/>
</dbReference>
<proteinExistence type="inferred from homology"/>
<sequence length="471" mass="48988">MAKILDMPKLSPTMEEGVLTAWHKKEGDEVNVDDLLAEVETDKATMEFRAFDKGVLLKLLVADGAEVKLGQPVAILGKAGEDVAALVAQAGGGAGASAPAAAAAPAPAAEKPAAPPPAAAATVEAPQQAQAAPPAAPREKGSLLDRTEREGNGRSRAHAPQGRIFASPYVRRAARERGIDLQGAQGSGPGGRVVAQDLDSLASSRPTAAPQGANGHAVHAPAGPAGPGASGYAEPEVRPLSMMRKTIARRLSESKKNVPHFYLTIDVDVEKLVAFREQINAELEAAAKKAKTEEKPAKVSVNDLLVKACAVALARVPECNAQFTPEAILVHKRIDISVAVAVPEGLVTPVVRNADQKSVVAIGSEVRELAGRAKAKKLKAEEMQDGTFSISNLGMFGIDNFAAVINPPEGAILAVGKVREEPVVRDGQVVAGKKLAMTLSCDHRVVDGAVGAAFLAELRSLLEHPMRIVTG</sequence>
<evidence type="ECO:0000256" key="7">
    <source>
        <dbReference type="ARBA" id="ARBA00048370"/>
    </source>
</evidence>